<evidence type="ECO:0000313" key="2">
    <source>
        <dbReference type="Proteomes" id="UP000295110"/>
    </source>
</evidence>
<dbReference type="AlphaFoldDB" id="A0A4R3UIJ2"/>
<accession>A0A4R3UIJ2</accession>
<dbReference type="EMBL" id="SMBU01000039">
    <property type="protein sequence ID" value="TCU88385.1"/>
    <property type="molecule type" value="Genomic_DNA"/>
</dbReference>
<comment type="caution">
    <text evidence="1">The sequence shown here is derived from an EMBL/GenBank/DDBJ whole genome shotgun (WGS) entry which is preliminary data.</text>
</comment>
<name>A0A4R3UIJ2_ROSSA</name>
<dbReference type="OrthoDB" id="8908892at2"/>
<gene>
    <name evidence="1" type="ORF">EV671_103911</name>
</gene>
<evidence type="ECO:0000313" key="1">
    <source>
        <dbReference type="EMBL" id="TCU88385.1"/>
    </source>
</evidence>
<organism evidence="1 2">
    <name type="scientific">Roseateles saccharophilus</name>
    <name type="common">Pseudomonas saccharophila</name>
    <dbReference type="NCBI Taxonomy" id="304"/>
    <lineage>
        <taxon>Bacteria</taxon>
        <taxon>Pseudomonadati</taxon>
        <taxon>Pseudomonadota</taxon>
        <taxon>Betaproteobacteria</taxon>
        <taxon>Burkholderiales</taxon>
        <taxon>Sphaerotilaceae</taxon>
        <taxon>Roseateles</taxon>
    </lineage>
</organism>
<keyword evidence="2" id="KW-1185">Reference proteome</keyword>
<reference evidence="1 2" key="1">
    <citation type="submission" date="2019-03" db="EMBL/GenBank/DDBJ databases">
        <title>Genomic Encyclopedia of Type Strains, Phase IV (KMG-IV): sequencing the most valuable type-strain genomes for metagenomic binning, comparative biology and taxonomic classification.</title>
        <authorList>
            <person name="Goeker M."/>
        </authorList>
    </citation>
    <scope>NUCLEOTIDE SEQUENCE [LARGE SCALE GENOMIC DNA]</scope>
    <source>
        <strain evidence="1 2">DSM 654</strain>
    </source>
</reference>
<proteinExistence type="predicted"/>
<protein>
    <submittedName>
        <fullName evidence="1">Uncharacterized protein</fullName>
    </submittedName>
</protein>
<sequence length="190" mass="20264">MKFQLLERTPQRGDTGICLRIGKLESPLCRLGTFVVCLATLTPTASHAVDGCTVLLCLAAPSWRSISQCVPPVVQAFRDLARGKPFPTCAMAGAGNSASHTWSSAPSFCPPQYTHEWPGPNRSTYTCDFSGAISVSINGAPFSQTWWSASGDTVTSFSAAAKAQLGSWDTRFDDDYAAWLASQPAPVNAN</sequence>
<dbReference type="RefSeq" id="WP_132575927.1">
    <property type="nucleotide sequence ID" value="NZ_CBCSGL010000045.1"/>
</dbReference>
<dbReference type="Proteomes" id="UP000295110">
    <property type="component" value="Unassembled WGS sequence"/>
</dbReference>